<keyword evidence="1" id="KW-0472">Membrane</keyword>
<evidence type="ECO:0000256" key="1">
    <source>
        <dbReference type="SAM" id="Phobius"/>
    </source>
</evidence>
<name>A0ABS9ZMY4_9PSED</name>
<dbReference type="EMBL" id="LOHG01000015">
    <property type="protein sequence ID" value="MCI8211930.1"/>
    <property type="molecule type" value="Genomic_DNA"/>
</dbReference>
<evidence type="ECO:0000313" key="3">
    <source>
        <dbReference type="Proteomes" id="UP001320513"/>
    </source>
</evidence>
<feature type="transmembrane region" description="Helical" evidence="1">
    <location>
        <begin position="91"/>
        <end position="109"/>
    </location>
</feature>
<accession>A0ABS9ZMY4</accession>
<dbReference type="RefSeq" id="WP_243248009.1">
    <property type="nucleotide sequence ID" value="NZ_LOHG01000015.1"/>
</dbReference>
<evidence type="ECO:0008006" key="4">
    <source>
        <dbReference type="Google" id="ProtNLM"/>
    </source>
</evidence>
<evidence type="ECO:0000313" key="2">
    <source>
        <dbReference type="EMBL" id="MCI8211930.1"/>
    </source>
</evidence>
<keyword evidence="3" id="KW-1185">Reference proteome</keyword>
<reference evidence="2 3" key="1">
    <citation type="submission" date="2015-12" db="EMBL/GenBank/DDBJ databases">
        <title>Phylogenomics in the description of a new species in the Pseudomonas syringae group.</title>
        <authorList>
            <person name="Busquets A."/>
            <person name="Gomila M."/>
            <person name="Beiki F."/>
            <person name="Rahimian H."/>
            <person name="Mulet M."/>
            <person name="Sanchez D."/>
            <person name="Garcia-Valdes E."/>
            <person name="Lalucat J."/>
        </authorList>
    </citation>
    <scope>NUCLEOTIDE SEQUENCE [LARGE SCALE GENOMIC DNA]</scope>
    <source>
        <strain evidence="2 3">S25</strain>
    </source>
</reference>
<keyword evidence="1" id="KW-1133">Transmembrane helix</keyword>
<proteinExistence type="predicted"/>
<organism evidence="2 3">
    <name type="scientific">Pseudomonas maioricensis</name>
    <dbReference type="NCBI Taxonomy" id="1766623"/>
    <lineage>
        <taxon>Bacteria</taxon>
        <taxon>Pseudomonadati</taxon>
        <taxon>Pseudomonadota</taxon>
        <taxon>Gammaproteobacteria</taxon>
        <taxon>Pseudomonadales</taxon>
        <taxon>Pseudomonadaceae</taxon>
        <taxon>Pseudomonas</taxon>
    </lineage>
</organism>
<protein>
    <recommendedName>
        <fullName evidence="4">DUF2946 domain-containing protein</fullName>
    </recommendedName>
</protein>
<comment type="caution">
    <text evidence="2">The sequence shown here is derived from an EMBL/GenBank/DDBJ whole genome shotgun (WGS) entry which is preliminary data.</text>
</comment>
<dbReference type="Proteomes" id="UP001320513">
    <property type="component" value="Unassembled WGS sequence"/>
</dbReference>
<gene>
    <name evidence="2" type="ORF">AUC61_20565</name>
</gene>
<sequence length="139" mass="15336">MNFFRTHRSPIAWMLYAFILFNGLACAMSHGQMMGAFSGKPAAAPSHHEHHGTSAMSGMHHEMSMDASMDMSTKNMATPGSMQSLFGDCSFAGTLTLAMIFFVALSWLIRTRNPRFIFPSLWTGRASRQCFPGLNPQAP</sequence>
<feature type="transmembrane region" description="Helical" evidence="1">
    <location>
        <begin position="12"/>
        <end position="31"/>
    </location>
</feature>
<keyword evidence="1" id="KW-0812">Transmembrane</keyword>